<dbReference type="Proteomes" id="UP000215453">
    <property type="component" value="Chromosome 12"/>
</dbReference>
<name>A0A1Y6M174_ZYMTR</name>
<dbReference type="AlphaFoldDB" id="A0A1Y6M174"/>
<sequence length="69" mass="8071">MRDIGNEDPGHLPEGLHYEFVYAKVFDVNGYEYDWDGCMQWTAKAKRNPVPRELMEDECGMLFWVLAEG</sequence>
<evidence type="ECO:0000313" key="1">
    <source>
        <dbReference type="EMBL" id="SMY29619.1"/>
    </source>
</evidence>
<reference evidence="1 2" key="1">
    <citation type="submission" date="2016-10" db="EMBL/GenBank/DDBJ databases">
        <authorList>
            <person name="Varghese N."/>
        </authorList>
    </citation>
    <scope>NUCLEOTIDE SEQUENCE [LARGE SCALE GENOMIC DNA]</scope>
</reference>
<organism evidence="1 2">
    <name type="scientific">Zymoseptoria tritici ST99CH_1A5</name>
    <dbReference type="NCBI Taxonomy" id="1276529"/>
    <lineage>
        <taxon>Eukaryota</taxon>
        <taxon>Fungi</taxon>
        <taxon>Dikarya</taxon>
        <taxon>Ascomycota</taxon>
        <taxon>Pezizomycotina</taxon>
        <taxon>Dothideomycetes</taxon>
        <taxon>Dothideomycetidae</taxon>
        <taxon>Mycosphaerellales</taxon>
        <taxon>Mycosphaerellaceae</taxon>
        <taxon>Zymoseptoria</taxon>
    </lineage>
</organism>
<evidence type="ECO:0000313" key="2">
    <source>
        <dbReference type="Proteomes" id="UP000215453"/>
    </source>
</evidence>
<dbReference type="EMBL" id="LT882687">
    <property type="protein sequence ID" value="SMY29619.1"/>
    <property type="molecule type" value="Genomic_DNA"/>
</dbReference>
<accession>A0A1Y6M174</accession>
<gene>
    <name evidence="1" type="ORF">ZT1A5_G11068</name>
</gene>
<protein>
    <submittedName>
        <fullName evidence="1">Uncharacterized protein</fullName>
    </submittedName>
</protein>
<proteinExistence type="predicted"/>